<reference evidence="2 3" key="1">
    <citation type="submission" date="2019-07" db="EMBL/GenBank/DDBJ databases">
        <authorList>
            <person name="Jastrzebski P J."/>
            <person name="Paukszto L."/>
            <person name="Jastrzebski P J."/>
        </authorList>
    </citation>
    <scope>NUCLEOTIDE SEQUENCE [LARGE SCALE GENOMIC DNA]</scope>
    <source>
        <strain evidence="2 3">WMS-il1</strain>
    </source>
</reference>
<protein>
    <submittedName>
        <fullName evidence="2">Uncharacterized protein</fullName>
    </submittedName>
</protein>
<feature type="region of interest" description="Disordered" evidence="1">
    <location>
        <begin position="172"/>
        <end position="225"/>
    </location>
</feature>
<organism evidence="2 3">
    <name type="scientific">Hymenolepis diminuta</name>
    <name type="common">Rat tapeworm</name>
    <dbReference type="NCBI Taxonomy" id="6216"/>
    <lineage>
        <taxon>Eukaryota</taxon>
        <taxon>Metazoa</taxon>
        <taxon>Spiralia</taxon>
        <taxon>Lophotrochozoa</taxon>
        <taxon>Platyhelminthes</taxon>
        <taxon>Cestoda</taxon>
        <taxon>Eucestoda</taxon>
        <taxon>Cyclophyllidea</taxon>
        <taxon>Hymenolepididae</taxon>
        <taxon>Hymenolepis</taxon>
    </lineage>
</organism>
<name>A0A564YPK9_HYMDI</name>
<feature type="compositionally biased region" description="Polar residues" evidence="1">
    <location>
        <begin position="200"/>
        <end position="220"/>
    </location>
</feature>
<feature type="compositionally biased region" description="Basic and acidic residues" evidence="1">
    <location>
        <begin position="337"/>
        <end position="349"/>
    </location>
</feature>
<feature type="compositionally biased region" description="Low complexity" evidence="1">
    <location>
        <begin position="374"/>
        <end position="383"/>
    </location>
</feature>
<dbReference type="EMBL" id="CABIJS010000299">
    <property type="protein sequence ID" value="VUZ48603.1"/>
    <property type="molecule type" value="Genomic_DNA"/>
</dbReference>
<accession>A0A564YPK9</accession>
<dbReference type="GO" id="GO:0000226">
    <property type="term" value="P:microtubule cytoskeleton organization"/>
    <property type="evidence" value="ECO:0007669"/>
    <property type="project" value="TreeGrafter"/>
</dbReference>
<evidence type="ECO:0000256" key="1">
    <source>
        <dbReference type="SAM" id="MobiDB-lite"/>
    </source>
</evidence>
<feature type="region of interest" description="Disordered" evidence="1">
    <location>
        <begin position="322"/>
        <end position="359"/>
    </location>
</feature>
<dbReference type="InterPro" id="IPR029357">
    <property type="entry name" value="SPATA7"/>
</dbReference>
<proteinExistence type="predicted"/>
<dbReference type="Proteomes" id="UP000321570">
    <property type="component" value="Unassembled WGS sequence"/>
</dbReference>
<dbReference type="AlphaFoldDB" id="A0A564YPK9"/>
<keyword evidence="3" id="KW-1185">Reference proteome</keyword>
<feature type="compositionally biased region" description="Polar residues" evidence="1">
    <location>
        <begin position="384"/>
        <end position="396"/>
    </location>
</feature>
<dbReference type="PANTHER" id="PTHR14917">
    <property type="entry name" value="SPERMATOGENESIS-ASSOCIATED PROTEIN 7"/>
    <property type="match status" value="1"/>
</dbReference>
<feature type="compositionally biased region" description="Acidic residues" evidence="1">
    <location>
        <begin position="413"/>
        <end position="436"/>
    </location>
</feature>
<evidence type="ECO:0000313" key="3">
    <source>
        <dbReference type="Proteomes" id="UP000321570"/>
    </source>
</evidence>
<feature type="compositionally biased region" description="Polar residues" evidence="1">
    <location>
        <begin position="326"/>
        <end position="336"/>
    </location>
</feature>
<feature type="compositionally biased region" description="Basic and acidic residues" evidence="1">
    <location>
        <begin position="172"/>
        <end position="195"/>
    </location>
</feature>
<dbReference type="Pfam" id="PF15244">
    <property type="entry name" value="HSD3"/>
    <property type="match status" value="1"/>
</dbReference>
<feature type="compositionally biased region" description="Acidic residues" evidence="1">
    <location>
        <begin position="444"/>
        <end position="456"/>
    </location>
</feature>
<sequence length="456" mass="51308">KILVDQQLEAHRRKINSAKACVDDRAPRSLFTNPKAKIYTKRRDIKNLNRIPARKPKLRSDSDNKAFICVEDPVVNNVVQTLLNIYNGCDKNKIIRRKTVTIRKPLYCSPTSKSMCKLRQSMQGPSSDILSLHSSLFTEERNFCPRTLKSAASSRVRDLACYNPPKPKLSGECDFGKSRVNKDGNAHESNGRKIFDGPTRLNSPQSVKKSPKKTNSTRSNVGHFPHTSRDDLELLRFASEITNEIIRKKQFSNSQLMVVFRSHLDRSDLKITRKDRLKSIQQIAKQLNIPSKLIKELSSSICQPQNADSAFNKSRSVERIDGGQIAESNAVSTGRKWSTEKSKSHHQSDSESETESEIEGLSELLGSSFAFTKKKSSSTNSTSEQSHCSMEQTGKLLSSLKIGKAGENAKQEEDYEDDFEDTTDNDESNEVDEEISSSEHDYSDESFEDDDGSDDE</sequence>
<dbReference type="GO" id="GO:0036064">
    <property type="term" value="C:ciliary basal body"/>
    <property type="evidence" value="ECO:0007669"/>
    <property type="project" value="TreeGrafter"/>
</dbReference>
<gene>
    <name evidence="2" type="ORF">WMSIL1_LOCUS7907</name>
</gene>
<dbReference type="PANTHER" id="PTHR14917:SF4">
    <property type="entry name" value="SPERMATOGENESIS-ASSOCIATED 7"/>
    <property type="match status" value="1"/>
</dbReference>
<feature type="region of interest" description="Disordered" evidence="1">
    <location>
        <begin position="374"/>
        <end position="456"/>
    </location>
</feature>
<feature type="non-terminal residue" evidence="2">
    <location>
        <position position="1"/>
    </location>
</feature>
<dbReference type="GO" id="GO:0005930">
    <property type="term" value="C:axoneme"/>
    <property type="evidence" value="ECO:0007669"/>
    <property type="project" value="TreeGrafter"/>
</dbReference>
<evidence type="ECO:0000313" key="2">
    <source>
        <dbReference type="EMBL" id="VUZ48603.1"/>
    </source>
</evidence>
<feature type="compositionally biased region" description="Acidic residues" evidence="1">
    <location>
        <begin position="350"/>
        <end position="359"/>
    </location>
</feature>